<evidence type="ECO:0000313" key="2">
    <source>
        <dbReference type="EMBL" id="KAA8576995.1"/>
    </source>
</evidence>
<gene>
    <name evidence="2" type="ORF">EYC84_007016</name>
</gene>
<accession>A0A5M9KDF4</accession>
<evidence type="ECO:0000256" key="1">
    <source>
        <dbReference type="SAM" id="MobiDB-lite"/>
    </source>
</evidence>
<keyword evidence="3" id="KW-1185">Reference proteome</keyword>
<proteinExistence type="predicted"/>
<protein>
    <submittedName>
        <fullName evidence="2">Uncharacterized protein</fullName>
    </submittedName>
</protein>
<dbReference type="AlphaFoldDB" id="A0A5M9KDF4"/>
<name>A0A5M9KDF4_MONFR</name>
<evidence type="ECO:0000313" key="3">
    <source>
        <dbReference type="Proteomes" id="UP000322873"/>
    </source>
</evidence>
<sequence>MQRHLQRRNREAEQAILRDSSPLRRCRFMHACVIRIDGSCEKHGDAACCRCHSCIERLTDEDLDVADDVAGPAIGEIIGGPDDGIDGDEEEGYDVYDYKRTCGDVADAIEEAEWDDEKEYKDYGENWESDSVG</sequence>
<organism evidence="2 3">
    <name type="scientific">Monilinia fructicola</name>
    <name type="common">Brown rot fungus</name>
    <name type="synonym">Ciboria fructicola</name>
    <dbReference type="NCBI Taxonomy" id="38448"/>
    <lineage>
        <taxon>Eukaryota</taxon>
        <taxon>Fungi</taxon>
        <taxon>Dikarya</taxon>
        <taxon>Ascomycota</taxon>
        <taxon>Pezizomycotina</taxon>
        <taxon>Leotiomycetes</taxon>
        <taxon>Helotiales</taxon>
        <taxon>Sclerotiniaceae</taxon>
        <taxon>Monilinia</taxon>
    </lineage>
</organism>
<dbReference type="EMBL" id="VICG01000001">
    <property type="protein sequence ID" value="KAA8576995.1"/>
    <property type="molecule type" value="Genomic_DNA"/>
</dbReference>
<comment type="caution">
    <text evidence="2">The sequence shown here is derived from an EMBL/GenBank/DDBJ whole genome shotgun (WGS) entry which is preliminary data.</text>
</comment>
<reference evidence="2 3" key="1">
    <citation type="submission" date="2019-06" db="EMBL/GenBank/DDBJ databases">
        <title>Genome Sequence of the Brown Rot Fungal Pathogen Monilinia fructicola.</title>
        <authorList>
            <person name="De Miccolis Angelini R.M."/>
            <person name="Landi L."/>
            <person name="Abate D."/>
            <person name="Pollastro S."/>
            <person name="Romanazzi G."/>
            <person name="Faretra F."/>
        </authorList>
    </citation>
    <scope>NUCLEOTIDE SEQUENCE [LARGE SCALE GENOMIC DNA]</scope>
    <source>
        <strain evidence="2 3">Mfrc123</strain>
    </source>
</reference>
<dbReference type="Proteomes" id="UP000322873">
    <property type="component" value="Unassembled WGS sequence"/>
</dbReference>
<feature type="region of interest" description="Disordered" evidence="1">
    <location>
        <begin position="113"/>
        <end position="133"/>
    </location>
</feature>